<evidence type="ECO:0000259" key="9">
    <source>
        <dbReference type="Pfam" id="PF06862"/>
    </source>
</evidence>
<dbReference type="AlphaFoldDB" id="A0A5N6L2U2"/>
<feature type="compositionally biased region" description="Basic residues" evidence="8">
    <location>
        <begin position="87"/>
        <end position="97"/>
    </location>
</feature>
<evidence type="ECO:0000256" key="2">
    <source>
        <dbReference type="ARBA" id="ARBA00004604"/>
    </source>
</evidence>
<feature type="compositionally biased region" description="Basic and acidic residues" evidence="8">
    <location>
        <begin position="21"/>
        <end position="39"/>
    </location>
</feature>
<dbReference type="InterPro" id="IPR010678">
    <property type="entry name" value="UTP25"/>
</dbReference>
<name>A0A5N6L2U2_9ROSI</name>
<evidence type="ECO:0000256" key="1">
    <source>
        <dbReference type="ARBA" id="ARBA00002883"/>
    </source>
</evidence>
<evidence type="ECO:0000256" key="5">
    <source>
        <dbReference type="ARBA" id="ARBA00015422"/>
    </source>
</evidence>
<reference evidence="11 12" key="1">
    <citation type="submission" date="2019-06" db="EMBL/GenBank/DDBJ databases">
        <title>A chromosomal-level reference genome of Carpinus fangiana (Coryloideae, Betulaceae).</title>
        <authorList>
            <person name="Yang X."/>
            <person name="Wang Z."/>
            <person name="Zhang L."/>
            <person name="Hao G."/>
            <person name="Liu J."/>
            <person name="Yang Y."/>
        </authorList>
    </citation>
    <scope>NUCLEOTIDE SEQUENCE [LARGE SCALE GENOMIC DNA]</scope>
    <source>
        <strain evidence="11">Cfa_2016G</strain>
        <tissue evidence="11">Leaf</tissue>
    </source>
</reference>
<evidence type="ECO:0000259" key="10">
    <source>
        <dbReference type="Pfam" id="PF22916"/>
    </source>
</evidence>
<comment type="function">
    <text evidence="1">DEAD-box RNA helicase-like protein required for pre-18S rRNA processing, specifically at sites A0, A1, and A2.</text>
</comment>
<gene>
    <name evidence="11" type="ORF">FH972_025936</name>
</gene>
<dbReference type="Gene3D" id="3.40.50.300">
    <property type="entry name" value="P-loop containing nucleotide triphosphate hydrolases"/>
    <property type="match status" value="1"/>
</dbReference>
<dbReference type="PANTHER" id="PTHR12933:SF0">
    <property type="entry name" value="U3 SMALL NUCLEOLAR RNA-ASSOCIATED PROTEIN 25 HOMOLOG"/>
    <property type="match status" value="1"/>
</dbReference>
<comment type="similarity">
    <text evidence="3">Belongs to the UTP25 family.</text>
</comment>
<evidence type="ECO:0000256" key="4">
    <source>
        <dbReference type="ARBA" id="ARBA00011192"/>
    </source>
</evidence>
<feature type="domain" description="UTP25 NTP hydrolase-like" evidence="10">
    <location>
        <begin position="246"/>
        <end position="503"/>
    </location>
</feature>
<accession>A0A5N6L2U2</accession>
<comment type="subunit">
    <text evidence="4">Component of the ribosomal small subunit (SSU) processome composed of at least 40 protein subunits and snoRNA U3.</text>
</comment>
<dbReference type="InterPro" id="IPR053939">
    <property type="entry name" value="UTP25_C"/>
</dbReference>
<evidence type="ECO:0000313" key="11">
    <source>
        <dbReference type="EMBL" id="KAB8611431.1"/>
    </source>
</evidence>
<keyword evidence="12" id="KW-1185">Reference proteome</keyword>
<protein>
    <recommendedName>
        <fullName evidence="5">U3 small nucleolar RNA-associated protein 25</fullName>
    </recommendedName>
    <alternativeName>
        <fullName evidence="7">U three protein 25</fullName>
    </alternativeName>
</protein>
<evidence type="ECO:0000256" key="7">
    <source>
        <dbReference type="ARBA" id="ARBA00031846"/>
    </source>
</evidence>
<dbReference type="InterPro" id="IPR053940">
    <property type="entry name" value="UTP25_NTPase-like"/>
</dbReference>
<evidence type="ECO:0000256" key="6">
    <source>
        <dbReference type="ARBA" id="ARBA00023242"/>
    </source>
</evidence>
<dbReference type="PANTHER" id="PTHR12933">
    <property type="entry name" value="ORF PROTEIN-RELATED"/>
    <property type="match status" value="1"/>
</dbReference>
<evidence type="ECO:0000256" key="3">
    <source>
        <dbReference type="ARBA" id="ARBA00009223"/>
    </source>
</evidence>
<feature type="compositionally biased region" description="Polar residues" evidence="8">
    <location>
        <begin position="73"/>
        <end position="82"/>
    </location>
</feature>
<evidence type="ECO:0000256" key="8">
    <source>
        <dbReference type="SAM" id="MobiDB-lite"/>
    </source>
</evidence>
<dbReference type="OrthoDB" id="10264378at2759"/>
<keyword evidence="6" id="KW-0539">Nucleus</keyword>
<dbReference type="Pfam" id="PF06862">
    <property type="entry name" value="Utp25_C"/>
    <property type="match status" value="1"/>
</dbReference>
<dbReference type="FunFam" id="3.40.50.300:FF:002356">
    <property type="entry name" value="U3 small nucleolar RNA-associated protein 25"/>
    <property type="match status" value="1"/>
</dbReference>
<comment type="caution">
    <text evidence="11">The sequence shown here is derived from an EMBL/GenBank/DDBJ whole genome shotgun (WGS) entry which is preliminary data.</text>
</comment>
<comment type="subcellular location">
    <subcellularLocation>
        <location evidence="2">Nucleus</location>
        <location evidence="2">Nucleolus</location>
    </subcellularLocation>
</comment>
<sequence length="712" mass="80444">MAPPAKKQKIEGAPRRALTRRAQDGGVRTKSEPSRRPVIDHTFSSDEEQDLPNDDSGSDTEAVALRPAASYNALLQSLGASHTTGKVQKKKKTKRRHETREDSPGDLDNDFEEDILPSEQQPEGEEQTAAGASEEDVIDPFAPVDEEDASDPFEILFANPEDNDLSQKLDALARDSWKKDEALSKALGRLSAMVPDTSSASSAYIHRGQMSLRDAHLKKRWIEPATRIQEDLSPLHNALTPIIFNYADVLFGGRTVENAAGLRQISCLHALNHIFKTRDKVLKNTAKLARDQNTGVEYRDQGFTRPKVLFLLETRQSCVRYMETITQLAEPEQQENRKRFQDTFVRPEDDFGEDRPDDFRELFSGNDDNDFRLGVKFTRKTLKFYSQFYSSDIIFASPLGLRRAMKLDDVKKADYDFLSSIELVIMDQADAMLMQNWDHVEHVFEHLNLQPKQPHGCDFSRVRKWYLDNQAKHLRQTLVFSAYLTPELNGIHSTHMRSIAGKVKLQQRHPGTPLASSTHPLRQTFTRFAARAPAADPDARFKHFTTALVPALTRPAQPGAPPVGALVFIPSYLDFVRVRNFFAGAPAAQHVSFGAVSEYTDVREVRRARSHFFDGRHAVLLYTGRAHHFRRYRIRGVRSVVMYGVPENPAFYSEIVAGFLGASINEGLVDAAEARARIMFSKWDGMALERIVGSDRVGRMLKDVEGDTFDFR</sequence>
<dbReference type="GO" id="GO:0032040">
    <property type="term" value="C:small-subunit processome"/>
    <property type="evidence" value="ECO:0007669"/>
    <property type="project" value="TreeGrafter"/>
</dbReference>
<feature type="domain" description="UTP25 C-terminal" evidence="9">
    <location>
        <begin position="518"/>
        <end position="711"/>
    </location>
</feature>
<organism evidence="11 12">
    <name type="scientific">Carpinus fangiana</name>
    <dbReference type="NCBI Taxonomy" id="176857"/>
    <lineage>
        <taxon>Eukaryota</taxon>
        <taxon>Viridiplantae</taxon>
        <taxon>Streptophyta</taxon>
        <taxon>Embryophyta</taxon>
        <taxon>Tracheophyta</taxon>
        <taxon>Spermatophyta</taxon>
        <taxon>Magnoliopsida</taxon>
        <taxon>eudicotyledons</taxon>
        <taxon>Gunneridae</taxon>
        <taxon>Pentapetalae</taxon>
        <taxon>rosids</taxon>
        <taxon>fabids</taxon>
        <taxon>Fagales</taxon>
        <taxon>Betulaceae</taxon>
        <taxon>Carpinus</taxon>
    </lineage>
</organism>
<proteinExistence type="inferred from homology"/>
<feature type="compositionally biased region" description="Acidic residues" evidence="8">
    <location>
        <begin position="45"/>
        <end position="58"/>
    </location>
</feature>
<feature type="compositionally biased region" description="Acidic residues" evidence="8">
    <location>
        <begin position="104"/>
        <end position="126"/>
    </location>
</feature>
<dbReference type="InterPro" id="IPR027417">
    <property type="entry name" value="P-loop_NTPase"/>
</dbReference>
<feature type="region of interest" description="Disordered" evidence="8">
    <location>
        <begin position="1"/>
        <end position="137"/>
    </location>
</feature>
<dbReference type="Proteomes" id="UP000327013">
    <property type="component" value="Unassembled WGS sequence"/>
</dbReference>
<dbReference type="GO" id="GO:0000462">
    <property type="term" value="P:maturation of SSU-rRNA from tricistronic rRNA transcript (SSU-rRNA, 5.8S rRNA, LSU-rRNA)"/>
    <property type="evidence" value="ECO:0007669"/>
    <property type="project" value="TreeGrafter"/>
</dbReference>
<dbReference type="Pfam" id="PF22916">
    <property type="entry name" value="UTP25_NTPase-like"/>
    <property type="match status" value="1"/>
</dbReference>
<evidence type="ECO:0000313" key="12">
    <source>
        <dbReference type="Proteomes" id="UP000327013"/>
    </source>
</evidence>
<dbReference type="GO" id="GO:0034511">
    <property type="term" value="F:U3 snoRNA binding"/>
    <property type="evidence" value="ECO:0007669"/>
    <property type="project" value="InterPro"/>
</dbReference>
<dbReference type="EMBL" id="VIBQ01000073">
    <property type="protein sequence ID" value="KAB8611431.1"/>
    <property type="molecule type" value="Genomic_DNA"/>
</dbReference>
<dbReference type="GO" id="GO:0019843">
    <property type="term" value="F:rRNA binding"/>
    <property type="evidence" value="ECO:0007669"/>
    <property type="project" value="TreeGrafter"/>
</dbReference>